<comment type="similarity">
    <text evidence="1">Belongs to the serpin family.</text>
</comment>
<dbReference type="InterPro" id="IPR042185">
    <property type="entry name" value="Serpin_sf_2"/>
</dbReference>
<accession>G7J5R4</accession>
<dbReference type="Gene3D" id="3.30.497.10">
    <property type="entry name" value="Antithrombin, subunit I, domain 2"/>
    <property type="match status" value="1"/>
</dbReference>
<dbReference type="Proteomes" id="UP000002051">
    <property type="component" value="Chromosome 3"/>
</dbReference>
<evidence type="ECO:0000256" key="2">
    <source>
        <dbReference type="SAM" id="Phobius"/>
    </source>
</evidence>
<dbReference type="AlphaFoldDB" id="G7J5R4"/>
<evidence type="ECO:0000313" key="5">
    <source>
        <dbReference type="Proteomes" id="UP000002051"/>
    </source>
</evidence>
<proteinExistence type="inferred from homology"/>
<keyword evidence="5" id="KW-1185">Reference proteome</keyword>
<keyword evidence="2" id="KW-0812">Transmembrane</keyword>
<dbReference type="InterPro" id="IPR042178">
    <property type="entry name" value="Serpin_sf_1"/>
</dbReference>
<organism evidence="3 5">
    <name type="scientific">Medicago truncatula</name>
    <name type="common">Barrel medic</name>
    <name type="synonym">Medicago tribuloides</name>
    <dbReference type="NCBI Taxonomy" id="3880"/>
    <lineage>
        <taxon>Eukaryota</taxon>
        <taxon>Viridiplantae</taxon>
        <taxon>Streptophyta</taxon>
        <taxon>Embryophyta</taxon>
        <taxon>Tracheophyta</taxon>
        <taxon>Spermatophyta</taxon>
        <taxon>Magnoliopsida</taxon>
        <taxon>eudicotyledons</taxon>
        <taxon>Gunneridae</taxon>
        <taxon>Pentapetalae</taxon>
        <taxon>rosids</taxon>
        <taxon>fabids</taxon>
        <taxon>Fabales</taxon>
        <taxon>Fabaceae</taxon>
        <taxon>Papilionoideae</taxon>
        <taxon>50 kb inversion clade</taxon>
        <taxon>NPAAA clade</taxon>
        <taxon>Hologalegina</taxon>
        <taxon>IRL clade</taxon>
        <taxon>Trifolieae</taxon>
        <taxon>Medicago</taxon>
    </lineage>
</organism>
<name>G7J5R4_MEDTR</name>
<dbReference type="SUPFAM" id="SSF56574">
    <property type="entry name" value="Serpins"/>
    <property type="match status" value="1"/>
</dbReference>
<evidence type="ECO:0000256" key="1">
    <source>
        <dbReference type="ARBA" id="ARBA00009500"/>
    </source>
</evidence>
<dbReference type="EnsemblPlants" id="AES73230">
    <property type="protein sequence ID" value="AES73230"/>
    <property type="gene ID" value="MTR_3g101080"/>
</dbReference>
<dbReference type="EMBL" id="CM001219">
    <property type="protein sequence ID" value="AES73230.1"/>
    <property type="molecule type" value="Genomic_DNA"/>
</dbReference>
<evidence type="ECO:0000313" key="3">
    <source>
        <dbReference type="EMBL" id="AES73230.1"/>
    </source>
</evidence>
<feature type="transmembrane region" description="Helical" evidence="2">
    <location>
        <begin position="48"/>
        <end position="73"/>
    </location>
</feature>
<dbReference type="InterPro" id="IPR036186">
    <property type="entry name" value="Serpin_sf"/>
</dbReference>
<keyword evidence="2" id="KW-1133">Transmembrane helix</keyword>
<keyword evidence="2" id="KW-0472">Membrane</keyword>
<sequence>MPHNAFCESFGPPRPRLDFVADHPFLFLIKEDWTGTILFNLLDRSNGFLYLGGGLITFSSNNSSIVALLFTLYPTFVDRQEL</sequence>
<dbReference type="PROSITE" id="PS00284">
    <property type="entry name" value="SERPIN"/>
    <property type="match status" value="1"/>
</dbReference>
<reference evidence="4" key="3">
    <citation type="submission" date="2015-04" db="UniProtKB">
        <authorList>
            <consortium name="EnsemblPlants"/>
        </authorList>
    </citation>
    <scope>IDENTIFICATION</scope>
    <source>
        <strain evidence="4">cv. Jemalong A17</strain>
    </source>
</reference>
<reference evidence="3 5" key="2">
    <citation type="journal article" date="2014" name="BMC Genomics">
        <title>An improved genome release (version Mt4.0) for the model legume Medicago truncatula.</title>
        <authorList>
            <person name="Tang H."/>
            <person name="Krishnakumar V."/>
            <person name="Bidwell S."/>
            <person name="Rosen B."/>
            <person name="Chan A."/>
            <person name="Zhou S."/>
            <person name="Gentzbittel L."/>
            <person name="Childs K.L."/>
            <person name="Yandell M."/>
            <person name="Gundlach H."/>
            <person name="Mayer K.F."/>
            <person name="Schwartz D.C."/>
            <person name="Town C.D."/>
        </authorList>
    </citation>
    <scope>GENOME REANNOTATION</scope>
    <source>
        <strain evidence="4 5">cv. Jemalong A17</strain>
    </source>
</reference>
<dbReference type="Gene3D" id="2.30.39.10">
    <property type="entry name" value="Alpha-1-antitrypsin, domain 1"/>
    <property type="match status" value="1"/>
</dbReference>
<reference evidence="3 5" key="1">
    <citation type="journal article" date="2011" name="Nature">
        <title>The Medicago genome provides insight into the evolution of rhizobial symbioses.</title>
        <authorList>
            <person name="Young N.D."/>
            <person name="Debelle F."/>
            <person name="Oldroyd G.E."/>
            <person name="Geurts R."/>
            <person name="Cannon S.B."/>
            <person name="Udvardi M.K."/>
            <person name="Benedito V.A."/>
            <person name="Mayer K.F."/>
            <person name="Gouzy J."/>
            <person name="Schoof H."/>
            <person name="Van de Peer Y."/>
            <person name="Proost S."/>
            <person name="Cook D.R."/>
            <person name="Meyers B.C."/>
            <person name="Spannagl M."/>
            <person name="Cheung F."/>
            <person name="De Mita S."/>
            <person name="Krishnakumar V."/>
            <person name="Gundlach H."/>
            <person name="Zhou S."/>
            <person name="Mudge J."/>
            <person name="Bharti A.K."/>
            <person name="Murray J.D."/>
            <person name="Naoumkina M.A."/>
            <person name="Rosen B."/>
            <person name="Silverstein K.A."/>
            <person name="Tang H."/>
            <person name="Rombauts S."/>
            <person name="Zhao P.X."/>
            <person name="Zhou P."/>
            <person name="Barbe V."/>
            <person name="Bardou P."/>
            <person name="Bechner M."/>
            <person name="Bellec A."/>
            <person name="Berger A."/>
            <person name="Berges H."/>
            <person name="Bidwell S."/>
            <person name="Bisseling T."/>
            <person name="Choisne N."/>
            <person name="Couloux A."/>
            <person name="Denny R."/>
            <person name="Deshpande S."/>
            <person name="Dai X."/>
            <person name="Doyle J.J."/>
            <person name="Dudez A.M."/>
            <person name="Farmer A.D."/>
            <person name="Fouteau S."/>
            <person name="Franken C."/>
            <person name="Gibelin C."/>
            <person name="Gish J."/>
            <person name="Goldstein S."/>
            <person name="Gonzalez A.J."/>
            <person name="Green P.J."/>
            <person name="Hallab A."/>
            <person name="Hartog M."/>
            <person name="Hua A."/>
            <person name="Humphray S.J."/>
            <person name="Jeong D.H."/>
            <person name="Jing Y."/>
            <person name="Jocker A."/>
            <person name="Kenton S.M."/>
            <person name="Kim D.J."/>
            <person name="Klee K."/>
            <person name="Lai H."/>
            <person name="Lang C."/>
            <person name="Lin S."/>
            <person name="Macmil S.L."/>
            <person name="Magdelenat G."/>
            <person name="Matthews L."/>
            <person name="McCorrison J."/>
            <person name="Monaghan E.L."/>
            <person name="Mun J.H."/>
            <person name="Najar F.Z."/>
            <person name="Nicholson C."/>
            <person name="Noirot C."/>
            <person name="O'Bleness M."/>
            <person name="Paule C.R."/>
            <person name="Poulain J."/>
            <person name="Prion F."/>
            <person name="Qin B."/>
            <person name="Qu C."/>
            <person name="Retzel E.F."/>
            <person name="Riddle C."/>
            <person name="Sallet E."/>
            <person name="Samain S."/>
            <person name="Samson N."/>
            <person name="Sanders I."/>
            <person name="Saurat O."/>
            <person name="Scarpelli C."/>
            <person name="Schiex T."/>
            <person name="Segurens B."/>
            <person name="Severin A.J."/>
            <person name="Sherrier D.J."/>
            <person name="Shi R."/>
            <person name="Sims S."/>
            <person name="Singer S.R."/>
            <person name="Sinharoy S."/>
            <person name="Sterck L."/>
            <person name="Viollet A."/>
            <person name="Wang B.B."/>
            <person name="Wang K."/>
            <person name="Wang M."/>
            <person name="Wang X."/>
            <person name="Warfsmann J."/>
            <person name="Weissenbach J."/>
            <person name="White D.D."/>
            <person name="White J.D."/>
            <person name="Wiley G.B."/>
            <person name="Wincker P."/>
            <person name="Xing Y."/>
            <person name="Yang L."/>
            <person name="Yao Z."/>
            <person name="Ying F."/>
            <person name="Zhai J."/>
            <person name="Zhou L."/>
            <person name="Zuber A."/>
            <person name="Denarie J."/>
            <person name="Dixon R.A."/>
            <person name="May G.D."/>
            <person name="Schwartz D.C."/>
            <person name="Rogers J."/>
            <person name="Quetier F."/>
            <person name="Town C.D."/>
            <person name="Roe B.A."/>
        </authorList>
    </citation>
    <scope>NUCLEOTIDE SEQUENCE [LARGE SCALE GENOMIC DNA]</scope>
    <source>
        <strain evidence="3">A17</strain>
        <strain evidence="4 5">cv. Jemalong A17</strain>
    </source>
</reference>
<protein>
    <submittedName>
        <fullName evidence="3">Serpin-like protein</fullName>
    </submittedName>
</protein>
<evidence type="ECO:0000313" key="4">
    <source>
        <dbReference type="EnsemblPlants" id="AES73230"/>
    </source>
</evidence>
<dbReference type="HOGENOM" id="CLU_2561752_0_0_1"/>
<gene>
    <name evidence="3" type="ordered locus">MTR_3g101080</name>
</gene>
<dbReference type="PaxDb" id="3880-AES73230"/>
<dbReference type="InterPro" id="IPR023795">
    <property type="entry name" value="Serpin_CS"/>
</dbReference>